<dbReference type="NCBIfam" id="TIGR01122">
    <property type="entry name" value="ilvE_I"/>
    <property type="match status" value="1"/>
</dbReference>
<evidence type="ECO:0000256" key="9">
    <source>
        <dbReference type="ARBA" id="ARBA00022605"/>
    </source>
</evidence>
<dbReference type="NCBIfam" id="NF005146">
    <property type="entry name" value="PRK06606.1"/>
    <property type="match status" value="1"/>
</dbReference>
<dbReference type="UniPathway" id="UPA00049">
    <property type="reaction ID" value="UER00062"/>
</dbReference>
<evidence type="ECO:0000256" key="10">
    <source>
        <dbReference type="ARBA" id="ARBA00022679"/>
    </source>
</evidence>
<dbReference type="AlphaFoldDB" id="A0A381Y512"/>
<evidence type="ECO:0000256" key="2">
    <source>
        <dbReference type="ARBA" id="ARBA00003109"/>
    </source>
</evidence>
<organism evidence="16">
    <name type="scientific">marine metagenome</name>
    <dbReference type="NCBI Taxonomy" id="408172"/>
    <lineage>
        <taxon>unclassified sequences</taxon>
        <taxon>metagenomes</taxon>
        <taxon>ecological metagenomes</taxon>
    </lineage>
</organism>
<evidence type="ECO:0000256" key="12">
    <source>
        <dbReference type="ARBA" id="ARBA00023304"/>
    </source>
</evidence>
<dbReference type="InterPro" id="IPR043132">
    <property type="entry name" value="BCAT-like_C"/>
</dbReference>
<dbReference type="InterPro" id="IPR018300">
    <property type="entry name" value="Aminotrans_IV_CS"/>
</dbReference>
<dbReference type="UniPathway" id="UPA00048">
    <property type="reaction ID" value="UER00073"/>
</dbReference>
<dbReference type="Pfam" id="PF01063">
    <property type="entry name" value="Aminotran_4"/>
    <property type="match status" value="1"/>
</dbReference>
<dbReference type="GO" id="GO:0009098">
    <property type="term" value="P:L-leucine biosynthetic process"/>
    <property type="evidence" value="ECO:0007669"/>
    <property type="project" value="UniProtKB-UniPathway"/>
</dbReference>
<dbReference type="EC" id="2.6.1.42" evidence="7"/>
<evidence type="ECO:0000256" key="5">
    <source>
        <dbReference type="ARBA" id="ARBA00005072"/>
    </source>
</evidence>
<keyword evidence="9" id="KW-0028">Amino-acid biosynthesis</keyword>
<evidence type="ECO:0000256" key="14">
    <source>
        <dbReference type="ARBA" id="ARBA00048798"/>
    </source>
</evidence>
<evidence type="ECO:0000256" key="11">
    <source>
        <dbReference type="ARBA" id="ARBA00022898"/>
    </source>
</evidence>
<keyword evidence="12" id="KW-0100">Branched-chain amino acid biosynthesis</keyword>
<comment type="function">
    <text evidence="2">Acts on leucine, isoleucine and valine.</text>
</comment>
<comment type="similarity">
    <text evidence="6">Belongs to the class-IV pyridoxal-phosphate-dependent aminotransferase family.</text>
</comment>
<keyword evidence="10" id="KW-0808">Transferase</keyword>
<comment type="catalytic activity">
    <reaction evidence="14">
        <text>L-isoleucine + 2-oxoglutarate = (S)-3-methyl-2-oxopentanoate + L-glutamate</text>
        <dbReference type="Rhea" id="RHEA:24801"/>
        <dbReference type="ChEBI" id="CHEBI:16810"/>
        <dbReference type="ChEBI" id="CHEBI:29985"/>
        <dbReference type="ChEBI" id="CHEBI:35146"/>
        <dbReference type="ChEBI" id="CHEBI:58045"/>
        <dbReference type="EC" id="2.6.1.42"/>
    </reaction>
</comment>
<evidence type="ECO:0000256" key="1">
    <source>
        <dbReference type="ARBA" id="ARBA00001933"/>
    </source>
</evidence>
<accession>A0A381Y512</accession>
<dbReference type="PANTHER" id="PTHR42743">
    <property type="entry name" value="AMINO-ACID AMINOTRANSFERASE"/>
    <property type="match status" value="1"/>
</dbReference>
<dbReference type="InterPro" id="IPR005785">
    <property type="entry name" value="B_amino_transI"/>
</dbReference>
<evidence type="ECO:0000256" key="15">
    <source>
        <dbReference type="ARBA" id="ARBA00049229"/>
    </source>
</evidence>
<dbReference type="PROSITE" id="PS00770">
    <property type="entry name" value="AA_TRANSFER_CLASS_4"/>
    <property type="match status" value="1"/>
</dbReference>
<dbReference type="PANTHER" id="PTHR42743:SF11">
    <property type="entry name" value="AMINODEOXYCHORISMATE LYASE"/>
    <property type="match status" value="1"/>
</dbReference>
<dbReference type="Gene3D" id="3.30.470.10">
    <property type="match status" value="1"/>
</dbReference>
<sequence>MSDQSKLIWFNGEIVPWEEAQIHIMSHVLHYGSGVFEGIKCYSTQNGPAIFRLDDHIKRLFESGEKYGIIIPYTVSELTKACLDIVKLNGFENCYIRPIAFYGYDTLGVHPKDCPVEVAVASFFWGAYLGEDGLVNGVNITVSPWKRLSLESFPSSTKASGQYLNSMLAVQDARKRGYDEALLLNQDGFVAEGSGQNIFIVKDNKVITNGENASILMGITRETIIQLCHDLEIDIQIM</sequence>
<dbReference type="GO" id="GO:0004084">
    <property type="term" value="F:branched-chain-amino-acid transaminase activity"/>
    <property type="evidence" value="ECO:0007669"/>
    <property type="project" value="UniProtKB-EC"/>
</dbReference>
<keyword evidence="11" id="KW-0663">Pyridoxal phosphate</keyword>
<comment type="pathway">
    <text evidence="3">Amino-acid biosynthesis; L-isoleucine biosynthesis; L-isoleucine from 2-oxobutanoate: step 4/4.</text>
</comment>
<dbReference type="GO" id="GO:0009099">
    <property type="term" value="P:L-valine biosynthetic process"/>
    <property type="evidence" value="ECO:0007669"/>
    <property type="project" value="UniProtKB-UniPathway"/>
</dbReference>
<gene>
    <name evidence="16" type="ORF">METZ01_LOCUS124595</name>
</gene>
<comment type="pathway">
    <text evidence="4">Amino-acid biosynthesis; L-valine biosynthesis; L-valine from pyruvate: step 4/4.</text>
</comment>
<evidence type="ECO:0000256" key="8">
    <source>
        <dbReference type="ARBA" id="ARBA00022576"/>
    </source>
</evidence>
<dbReference type="UniPathway" id="UPA00047">
    <property type="reaction ID" value="UER00058"/>
</dbReference>
<dbReference type="InterPro" id="IPR050571">
    <property type="entry name" value="Class-IV_PLP-Dep_Aminotrnsfr"/>
</dbReference>
<evidence type="ECO:0000313" key="16">
    <source>
        <dbReference type="EMBL" id="SVA71741.1"/>
    </source>
</evidence>
<comment type="catalytic activity">
    <reaction evidence="15">
        <text>L-leucine + 2-oxoglutarate = 4-methyl-2-oxopentanoate + L-glutamate</text>
        <dbReference type="Rhea" id="RHEA:18321"/>
        <dbReference type="ChEBI" id="CHEBI:16810"/>
        <dbReference type="ChEBI" id="CHEBI:17865"/>
        <dbReference type="ChEBI" id="CHEBI:29985"/>
        <dbReference type="ChEBI" id="CHEBI:57427"/>
        <dbReference type="EC" id="2.6.1.42"/>
    </reaction>
</comment>
<reference evidence="16" key="1">
    <citation type="submission" date="2018-05" db="EMBL/GenBank/DDBJ databases">
        <authorList>
            <person name="Lanie J.A."/>
            <person name="Ng W.-L."/>
            <person name="Kazmierczak K.M."/>
            <person name="Andrzejewski T.M."/>
            <person name="Davidsen T.M."/>
            <person name="Wayne K.J."/>
            <person name="Tettelin H."/>
            <person name="Glass J.I."/>
            <person name="Rusch D."/>
            <person name="Podicherti R."/>
            <person name="Tsui H.-C.T."/>
            <person name="Winkler M.E."/>
        </authorList>
    </citation>
    <scope>NUCLEOTIDE SEQUENCE</scope>
</reference>
<name>A0A381Y512_9ZZZZ</name>
<protein>
    <recommendedName>
        <fullName evidence="7">branched-chain-amino-acid transaminase</fullName>
        <ecNumber evidence="7">2.6.1.42</ecNumber>
    </recommendedName>
</protein>
<evidence type="ECO:0000256" key="4">
    <source>
        <dbReference type="ARBA" id="ARBA00004931"/>
    </source>
</evidence>
<keyword evidence="8" id="KW-0032">Aminotransferase</keyword>
<proteinExistence type="inferred from homology"/>
<evidence type="ECO:0000256" key="6">
    <source>
        <dbReference type="ARBA" id="ARBA00009320"/>
    </source>
</evidence>
<dbReference type="EMBL" id="UINC01017338">
    <property type="protein sequence ID" value="SVA71741.1"/>
    <property type="molecule type" value="Genomic_DNA"/>
</dbReference>
<dbReference type="Gene3D" id="3.20.10.10">
    <property type="entry name" value="D-amino Acid Aminotransferase, subunit A, domain 2"/>
    <property type="match status" value="1"/>
</dbReference>
<comment type="cofactor">
    <cofactor evidence="1">
        <name>pyridoxal 5'-phosphate</name>
        <dbReference type="ChEBI" id="CHEBI:597326"/>
    </cofactor>
</comment>
<dbReference type="InterPro" id="IPR001544">
    <property type="entry name" value="Aminotrans_IV"/>
</dbReference>
<evidence type="ECO:0000256" key="3">
    <source>
        <dbReference type="ARBA" id="ARBA00004824"/>
    </source>
</evidence>
<dbReference type="InterPro" id="IPR036038">
    <property type="entry name" value="Aminotransferase-like"/>
</dbReference>
<evidence type="ECO:0000256" key="7">
    <source>
        <dbReference type="ARBA" id="ARBA00013053"/>
    </source>
</evidence>
<dbReference type="SUPFAM" id="SSF56752">
    <property type="entry name" value="D-aminoacid aminotransferase-like PLP-dependent enzymes"/>
    <property type="match status" value="1"/>
</dbReference>
<dbReference type="InterPro" id="IPR043131">
    <property type="entry name" value="BCAT-like_N"/>
</dbReference>
<comment type="pathway">
    <text evidence="5">Amino-acid biosynthesis; L-leucine biosynthesis; L-leucine from 3-methyl-2-oxobutanoate: step 4/4.</text>
</comment>
<evidence type="ECO:0000256" key="13">
    <source>
        <dbReference type="ARBA" id="ARBA00048212"/>
    </source>
</evidence>
<dbReference type="GO" id="GO:0009097">
    <property type="term" value="P:isoleucine biosynthetic process"/>
    <property type="evidence" value="ECO:0007669"/>
    <property type="project" value="UniProtKB-UniPathway"/>
</dbReference>
<feature type="non-terminal residue" evidence="16">
    <location>
        <position position="238"/>
    </location>
</feature>
<comment type="catalytic activity">
    <reaction evidence="13">
        <text>L-valine + 2-oxoglutarate = 3-methyl-2-oxobutanoate + L-glutamate</text>
        <dbReference type="Rhea" id="RHEA:24813"/>
        <dbReference type="ChEBI" id="CHEBI:11851"/>
        <dbReference type="ChEBI" id="CHEBI:16810"/>
        <dbReference type="ChEBI" id="CHEBI:29985"/>
        <dbReference type="ChEBI" id="CHEBI:57762"/>
        <dbReference type="EC" id="2.6.1.42"/>
    </reaction>
</comment>